<dbReference type="InterPro" id="IPR050662">
    <property type="entry name" value="Sec-metab_biosynth-thioest"/>
</dbReference>
<accession>A0AAQ3TFW4</accession>
<evidence type="ECO:0000259" key="1">
    <source>
        <dbReference type="SMART" id="SM00849"/>
    </source>
</evidence>
<dbReference type="SUPFAM" id="SSF56281">
    <property type="entry name" value="Metallo-hydrolase/oxidoreductase"/>
    <property type="match status" value="1"/>
</dbReference>
<name>A0AAQ3TFW4_PASNO</name>
<reference evidence="2 3" key="1">
    <citation type="submission" date="2024-02" db="EMBL/GenBank/DDBJ databases">
        <title>High-quality chromosome-scale genome assembly of Pensacola bahiagrass (Paspalum notatum Flugge var. saurae).</title>
        <authorList>
            <person name="Vega J.M."/>
            <person name="Podio M."/>
            <person name="Orjuela J."/>
            <person name="Siena L.A."/>
            <person name="Pessino S.C."/>
            <person name="Combes M.C."/>
            <person name="Mariac C."/>
            <person name="Albertini E."/>
            <person name="Pupilli F."/>
            <person name="Ortiz J.P.A."/>
            <person name="Leblanc O."/>
        </authorList>
    </citation>
    <scope>NUCLEOTIDE SEQUENCE [LARGE SCALE GENOMIC DNA]</scope>
    <source>
        <strain evidence="2">R1</strain>
        <tissue evidence="2">Leaf</tissue>
    </source>
</reference>
<proteinExistence type="predicted"/>
<sequence>MGSPSHKLVAAITVLSTNEFLVVRQPRPPSPPSPPEEEEEYRRLVDSDLYDLPSAPLQLLAGEARSEVAISGADSNAGHLDLSRFDISAALDQIFDQFGLPDGMRGEWRFLKYVEEAEFGPDAGVNMVYIVGSLESKLDALQESCRWMSKECALGLLSEAKPGSDRIGPYAYIGLLNSELSSNCTASPALPSQEYPPGITLVPMKSKTLPPFRTTNLVIVRATNGAGGSAFSEPFASGDALLIDPGCSSHVHAELADLVDSIPKRLLVLVTHHHHDHIEGLSVVQRCNPDAVLLTHQNTMNRIGNWKTGYTSVTGGEKISIGDQELQVIFAPGHTDGHMGLLHVNTNTLIVGDHCVGHGSATLDSRSGGNMKDYFETTYKFLNLNRRAREASILQSIENGAQTLFEIVSKTYSDVDRKLWIPASFNVRLHVDHLNSQHKLPKDFSLENFKGSCGMHFMFRWAVAYVQSRSSPAILAASALAGGLAIACALRRNSGKQS</sequence>
<dbReference type="FunFam" id="1.10.10.10:FF:000534">
    <property type="entry name" value="Metallo-hydrolase/oxidoreductase superfamily protein"/>
    <property type="match status" value="1"/>
</dbReference>
<evidence type="ECO:0000313" key="3">
    <source>
        <dbReference type="Proteomes" id="UP001341281"/>
    </source>
</evidence>
<dbReference type="GO" id="GO:0009536">
    <property type="term" value="C:plastid"/>
    <property type="evidence" value="ECO:0007669"/>
    <property type="project" value="TreeGrafter"/>
</dbReference>
<dbReference type="Pfam" id="PF00753">
    <property type="entry name" value="Lactamase_B"/>
    <property type="match status" value="1"/>
</dbReference>
<keyword evidence="3" id="KW-1185">Reference proteome</keyword>
<organism evidence="2 3">
    <name type="scientific">Paspalum notatum var. saurae</name>
    <dbReference type="NCBI Taxonomy" id="547442"/>
    <lineage>
        <taxon>Eukaryota</taxon>
        <taxon>Viridiplantae</taxon>
        <taxon>Streptophyta</taxon>
        <taxon>Embryophyta</taxon>
        <taxon>Tracheophyta</taxon>
        <taxon>Spermatophyta</taxon>
        <taxon>Magnoliopsida</taxon>
        <taxon>Liliopsida</taxon>
        <taxon>Poales</taxon>
        <taxon>Poaceae</taxon>
        <taxon>PACMAD clade</taxon>
        <taxon>Panicoideae</taxon>
        <taxon>Andropogonodae</taxon>
        <taxon>Paspaleae</taxon>
        <taxon>Paspalinae</taxon>
        <taxon>Paspalum</taxon>
    </lineage>
</organism>
<dbReference type="Gene3D" id="1.10.10.10">
    <property type="entry name" value="Winged helix-like DNA-binding domain superfamily/Winged helix DNA-binding domain"/>
    <property type="match status" value="1"/>
</dbReference>
<dbReference type="CDD" id="cd06262">
    <property type="entry name" value="metallo-hydrolase-like_MBL-fold"/>
    <property type="match status" value="1"/>
</dbReference>
<dbReference type="EMBL" id="CP144748">
    <property type="protein sequence ID" value="WVZ72124.1"/>
    <property type="molecule type" value="Genomic_DNA"/>
</dbReference>
<dbReference type="Proteomes" id="UP001341281">
    <property type="component" value="Chromosome 04"/>
</dbReference>
<feature type="domain" description="Metallo-beta-lactamase" evidence="1">
    <location>
        <begin position="225"/>
        <end position="397"/>
    </location>
</feature>
<dbReference type="FunFam" id="3.60.15.10:FF:000032">
    <property type="entry name" value="Metallo-hydrolase/oxidoreductase superfamily protein"/>
    <property type="match status" value="1"/>
</dbReference>
<dbReference type="Gene3D" id="3.60.15.10">
    <property type="entry name" value="Ribonuclease Z/Hydroxyacylglutathione hydrolase-like"/>
    <property type="match status" value="1"/>
</dbReference>
<dbReference type="Pfam" id="PF17778">
    <property type="entry name" value="WHD_BLACT"/>
    <property type="match status" value="1"/>
</dbReference>
<dbReference type="SMART" id="SM00849">
    <property type="entry name" value="Lactamase_B"/>
    <property type="match status" value="1"/>
</dbReference>
<dbReference type="InterPro" id="IPR036866">
    <property type="entry name" value="RibonucZ/Hydroxyglut_hydro"/>
</dbReference>
<evidence type="ECO:0000313" key="2">
    <source>
        <dbReference type="EMBL" id="WVZ72124.1"/>
    </source>
</evidence>
<dbReference type="AlphaFoldDB" id="A0AAQ3TFW4"/>
<gene>
    <name evidence="2" type="ORF">U9M48_020635</name>
</gene>
<dbReference type="PANTHER" id="PTHR23131">
    <property type="entry name" value="ENDORIBONUCLEASE LACTB2"/>
    <property type="match status" value="1"/>
</dbReference>
<dbReference type="InterPro" id="IPR041516">
    <property type="entry name" value="LACTB2_WH"/>
</dbReference>
<dbReference type="InterPro" id="IPR001279">
    <property type="entry name" value="Metallo-B-lactamas"/>
</dbReference>
<dbReference type="InterPro" id="IPR036388">
    <property type="entry name" value="WH-like_DNA-bd_sf"/>
</dbReference>
<dbReference type="PANTHER" id="PTHR23131:SF0">
    <property type="entry name" value="ENDORIBONUCLEASE LACTB2"/>
    <property type="match status" value="1"/>
</dbReference>
<protein>
    <recommendedName>
        <fullName evidence="1">Metallo-beta-lactamase domain-containing protein</fullName>
    </recommendedName>
</protein>